<sequence>MTDDSGIDPTGAPPPGPDPATDGAADPAVPAVPDVPAEAAAGQDTAADAAAGQGPAAETAAGEGAAAQPAAETPAQYPQEVVEVDRAADEPALIVDVEGFEGPLDLLLALARQQKVDLHKISILALAEQYLAFVEEARRLRLELAADYLVMAAWLAYLKSRLLLPAGSEPEGVSATDMAAALALRLKRLEAIRDAAAKLMSRPQLGREVFGRGDPEPIEEIKRPEWSATLYDLLSAYASQRQRQALAHVRMKKRNVWSLAEARSILQRLLGTVASEEWSVLDGFLVSYAVEPSMRPTVYASSLAALLELVREGVMDVHQPTAFAPIYVRKHTTVPDDSPLPPSAASEPVQ</sequence>
<keyword evidence="4" id="KW-1185">Reference proteome</keyword>
<dbReference type="PANTHER" id="PTHR33969">
    <property type="entry name" value="SEGREGATION AND CONDENSATION PROTEIN A"/>
    <property type="match status" value="1"/>
</dbReference>
<evidence type="ECO:0000256" key="2">
    <source>
        <dbReference type="SAM" id="MobiDB-lite"/>
    </source>
</evidence>
<reference evidence="3" key="2">
    <citation type="submission" date="2023-02" db="EMBL/GenBank/DDBJ databases">
        <authorList>
            <person name="Rayyan A."/>
            <person name="Meyer T."/>
            <person name="Kyndt J.A."/>
        </authorList>
    </citation>
    <scope>NUCLEOTIDE SEQUENCE</scope>
    <source>
        <strain evidence="3">DSM 9987</strain>
    </source>
</reference>
<dbReference type="EMBL" id="JAQQLI010000097">
    <property type="protein sequence ID" value="MDC7789878.1"/>
    <property type="molecule type" value="Genomic_DNA"/>
</dbReference>
<reference evidence="3" key="1">
    <citation type="journal article" date="2023" name="Microbiol Resour">
        <title>Genome Sequences of Rhodoplanes serenus and Two Thermotolerant Strains, Rhodoplanes tepidamans and 'Rhodoplanes cryptolactis,' Further Refine the Genus.</title>
        <authorList>
            <person name="Rayyan A.A."/>
            <person name="Kyndt J.A."/>
        </authorList>
    </citation>
    <scope>NUCLEOTIDE SEQUENCE</scope>
    <source>
        <strain evidence="3">DSM 9987</strain>
    </source>
</reference>
<proteinExistence type="predicted"/>
<accession>A0ABT5JK65</accession>
<dbReference type="PANTHER" id="PTHR33969:SF2">
    <property type="entry name" value="SEGREGATION AND CONDENSATION PROTEIN A"/>
    <property type="match status" value="1"/>
</dbReference>
<name>A0ABT5JK65_RHOTP</name>
<dbReference type="InterPro" id="IPR003768">
    <property type="entry name" value="ScpA"/>
</dbReference>
<dbReference type="RefSeq" id="WP_272780699.1">
    <property type="nucleotide sequence ID" value="NZ_JAQQLI010000097.1"/>
</dbReference>
<dbReference type="Proteomes" id="UP001165652">
    <property type="component" value="Unassembled WGS sequence"/>
</dbReference>
<dbReference type="Pfam" id="PF02616">
    <property type="entry name" value="SMC_ScpA"/>
    <property type="match status" value="1"/>
</dbReference>
<protein>
    <recommendedName>
        <fullName evidence="1">Segregation and condensation protein A</fullName>
    </recommendedName>
</protein>
<dbReference type="Gene3D" id="6.10.250.2410">
    <property type="match status" value="1"/>
</dbReference>
<evidence type="ECO:0000313" key="4">
    <source>
        <dbReference type="Proteomes" id="UP001165652"/>
    </source>
</evidence>
<comment type="caution">
    <text evidence="3">The sequence shown here is derived from an EMBL/GenBank/DDBJ whole genome shotgun (WGS) entry which is preliminary data.</text>
</comment>
<gene>
    <name evidence="3" type="ORF">PQJ73_29725</name>
</gene>
<feature type="compositionally biased region" description="Low complexity" evidence="2">
    <location>
        <begin position="19"/>
        <end position="76"/>
    </location>
</feature>
<evidence type="ECO:0000256" key="1">
    <source>
        <dbReference type="ARBA" id="ARBA00044777"/>
    </source>
</evidence>
<feature type="region of interest" description="Disordered" evidence="2">
    <location>
        <begin position="1"/>
        <end position="76"/>
    </location>
</feature>
<evidence type="ECO:0000313" key="3">
    <source>
        <dbReference type="EMBL" id="MDC7789878.1"/>
    </source>
</evidence>
<organism evidence="3 4">
    <name type="scientific">Rhodoplanes tepidamans</name>
    <name type="common">Rhodoplanes cryptolactis</name>
    <dbReference type="NCBI Taxonomy" id="200616"/>
    <lineage>
        <taxon>Bacteria</taxon>
        <taxon>Pseudomonadati</taxon>
        <taxon>Pseudomonadota</taxon>
        <taxon>Alphaproteobacteria</taxon>
        <taxon>Hyphomicrobiales</taxon>
        <taxon>Nitrobacteraceae</taxon>
        <taxon>Rhodoplanes</taxon>
    </lineage>
</organism>